<evidence type="ECO:0000313" key="2">
    <source>
        <dbReference type="Proteomes" id="UP000238479"/>
    </source>
</evidence>
<organism evidence="1 2">
    <name type="scientific">Rosa chinensis</name>
    <name type="common">China rose</name>
    <dbReference type="NCBI Taxonomy" id="74649"/>
    <lineage>
        <taxon>Eukaryota</taxon>
        <taxon>Viridiplantae</taxon>
        <taxon>Streptophyta</taxon>
        <taxon>Embryophyta</taxon>
        <taxon>Tracheophyta</taxon>
        <taxon>Spermatophyta</taxon>
        <taxon>Magnoliopsida</taxon>
        <taxon>eudicotyledons</taxon>
        <taxon>Gunneridae</taxon>
        <taxon>Pentapetalae</taxon>
        <taxon>rosids</taxon>
        <taxon>fabids</taxon>
        <taxon>Rosales</taxon>
        <taxon>Rosaceae</taxon>
        <taxon>Rosoideae</taxon>
        <taxon>Rosoideae incertae sedis</taxon>
        <taxon>Rosa</taxon>
    </lineage>
</organism>
<keyword evidence="2" id="KW-1185">Reference proteome</keyword>
<name>A0A2P6S9M0_ROSCH</name>
<gene>
    <name evidence="1" type="ORF">RchiOBHm_Chr1g0324081</name>
</gene>
<reference evidence="1 2" key="1">
    <citation type="journal article" date="2018" name="Nat. Genet.">
        <title>The Rosa genome provides new insights in the design of modern roses.</title>
        <authorList>
            <person name="Bendahmane M."/>
        </authorList>
    </citation>
    <scope>NUCLEOTIDE SEQUENCE [LARGE SCALE GENOMIC DNA]</scope>
    <source>
        <strain evidence="2">cv. Old Blush</strain>
    </source>
</reference>
<sequence>MEQKAAIAYDLATTENENLPSPPPVITFSVIWKKELQETTKKIRERYLFSI</sequence>
<protein>
    <submittedName>
        <fullName evidence="1">Uncharacterized protein</fullName>
    </submittedName>
</protein>
<dbReference type="Gramene" id="PRQ55393">
    <property type="protein sequence ID" value="PRQ55393"/>
    <property type="gene ID" value="RchiOBHm_Chr1g0324081"/>
</dbReference>
<dbReference type="Proteomes" id="UP000238479">
    <property type="component" value="Chromosome 1"/>
</dbReference>
<dbReference type="AlphaFoldDB" id="A0A2P6S9M0"/>
<accession>A0A2P6S9M0</accession>
<evidence type="ECO:0000313" key="1">
    <source>
        <dbReference type="EMBL" id="PRQ55393.1"/>
    </source>
</evidence>
<dbReference type="EMBL" id="PDCK01000039">
    <property type="protein sequence ID" value="PRQ55393.1"/>
    <property type="molecule type" value="Genomic_DNA"/>
</dbReference>
<comment type="caution">
    <text evidence="1">The sequence shown here is derived from an EMBL/GenBank/DDBJ whole genome shotgun (WGS) entry which is preliminary data.</text>
</comment>
<proteinExistence type="predicted"/>